<proteinExistence type="predicted"/>
<dbReference type="RefSeq" id="WP_100163733.1">
    <property type="nucleotide sequence ID" value="NZ_PGTB01000094.1"/>
</dbReference>
<dbReference type="InterPro" id="IPR029063">
    <property type="entry name" value="SAM-dependent_MTases_sf"/>
</dbReference>
<dbReference type="SUPFAM" id="SSF53335">
    <property type="entry name" value="S-adenosyl-L-methionine-dependent methyltransferases"/>
    <property type="match status" value="1"/>
</dbReference>
<dbReference type="Gene3D" id="3.40.50.150">
    <property type="entry name" value="Vaccinia Virus protein VP39"/>
    <property type="match status" value="1"/>
</dbReference>
<dbReference type="CDD" id="cd02440">
    <property type="entry name" value="AdoMet_MTases"/>
    <property type="match status" value="1"/>
</dbReference>
<evidence type="ECO:0000313" key="5">
    <source>
        <dbReference type="Proteomes" id="UP000231553"/>
    </source>
</evidence>
<dbReference type="GO" id="GO:0008168">
    <property type="term" value="F:methyltransferase activity"/>
    <property type="evidence" value="ECO:0007669"/>
    <property type="project" value="UniProtKB-KW"/>
</dbReference>
<dbReference type="Proteomes" id="UP000231553">
    <property type="component" value="Unassembled WGS sequence"/>
</dbReference>
<evidence type="ECO:0000256" key="1">
    <source>
        <dbReference type="ARBA" id="ARBA00022603"/>
    </source>
</evidence>
<dbReference type="EMBL" id="PGTB01000094">
    <property type="protein sequence ID" value="PJE35399.1"/>
    <property type="molecule type" value="Genomic_DNA"/>
</dbReference>
<accession>A0A2M8IXY5</accession>
<organism evidence="4 5">
    <name type="scientific">Pseudooceanicola lipolyticus</name>
    <dbReference type="NCBI Taxonomy" id="2029104"/>
    <lineage>
        <taxon>Bacteria</taxon>
        <taxon>Pseudomonadati</taxon>
        <taxon>Pseudomonadota</taxon>
        <taxon>Alphaproteobacteria</taxon>
        <taxon>Rhodobacterales</taxon>
        <taxon>Paracoccaceae</taxon>
        <taxon>Pseudooceanicola</taxon>
    </lineage>
</organism>
<evidence type="ECO:0000256" key="2">
    <source>
        <dbReference type="ARBA" id="ARBA00022679"/>
    </source>
</evidence>
<dbReference type="PANTHER" id="PTHR43861:SF1">
    <property type="entry name" value="TRANS-ACONITATE 2-METHYLTRANSFERASE"/>
    <property type="match status" value="1"/>
</dbReference>
<dbReference type="Pfam" id="PF13649">
    <property type="entry name" value="Methyltransf_25"/>
    <property type="match status" value="1"/>
</dbReference>
<feature type="domain" description="Methyltransferase" evidence="3">
    <location>
        <begin position="49"/>
        <end position="138"/>
    </location>
</feature>
<keyword evidence="1 4" id="KW-0489">Methyltransferase</keyword>
<comment type="caution">
    <text evidence="4">The sequence shown here is derived from an EMBL/GenBank/DDBJ whole genome shotgun (WGS) entry which is preliminary data.</text>
</comment>
<gene>
    <name evidence="4" type="ORF">CVM52_17405</name>
</gene>
<reference evidence="4 5" key="1">
    <citation type="journal article" date="2018" name="Int. J. Syst. Evol. Microbiol.">
        <title>Pseudooceanicola lipolyticus sp. nov., a marine alphaproteobacterium, reclassification of Oceanicola flagellatus as Pseudooceanicola flagellatus comb. nov. and emended description of the genus Pseudooceanicola.</title>
        <authorList>
            <person name="Huang M.-M."/>
            <person name="Guo L.-L."/>
            <person name="Wu Y.-H."/>
            <person name="Lai Q.-L."/>
            <person name="Shao Z.-Z."/>
            <person name="Wang C.-S."/>
            <person name="Wu M."/>
            <person name="Xu X.-W."/>
        </authorList>
    </citation>
    <scope>NUCLEOTIDE SEQUENCE [LARGE SCALE GENOMIC DNA]</scope>
    <source>
        <strain evidence="4 5">157</strain>
    </source>
</reference>
<protein>
    <submittedName>
        <fullName evidence="4">SAM-dependent methyltransferase</fullName>
    </submittedName>
</protein>
<dbReference type="AlphaFoldDB" id="A0A2M8IXY5"/>
<evidence type="ECO:0000313" key="4">
    <source>
        <dbReference type="EMBL" id="PJE35399.1"/>
    </source>
</evidence>
<dbReference type="InterPro" id="IPR041698">
    <property type="entry name" value="Methyltransf_25"/>
</dbReference>
<keyword evidence="2 4" id="KW-0808">Transferase</keyword>
<evidence type="ECO:0000259" key="3">
    <source>
        <dbReference type="Pfam" id="PF13649"/>
    </source>
</evidence>
<dbReference type="OrthoDB" id="9765084at2"/>
<sequence length="208" mass="22418">MSHRDAASDVIALYQAHVAAFAHRRSQGLIERDWLAAFLQALPPGGRDILDLGCGTGEPMARHLIGRGCRLTGVDGASAMIARAQARFPEQRWITADMRALPALGRFHGLIAWHSLFHLPPHDQRPIFATFQRLAHPGTVLMFTTGPAQGETIGAFAGQPLYHASLDSRAYRALLSANGFEVLRHVVEDAGCGGATVWLARQGGGTLP</sequence>
<keyword evidence="5" id="KW-1185">Reference proteome</keyword>
<name>A0A2M8IXY5_9RHOB</name>
<dbReference type="GO" id="GO:0032259">
    <property type="term" value="P:methylation"/>
    <property type="evidence" value="ECO:0007669"/>
    <property type="project" value="UniProtKB-KW"/>
</dbReference>
<dbReference type="PANTHER" id="PTHR43861">
    <property type="entry name" value="TRANS-ACONITATE 2-METHYLTRANSFERASE-RELATED"/>
    <property type="match status" value="1"/>
</dbReference>